<name>A0A9N9KG06_9GLOM</name>
<gene>
    <name evidence="2" type="ORF">CPELLU_LOCUS20245</name>
</gene>
<feature type="non-terminal residue" evidence="2">
    <location>
        <position position="1"/>
    </location>
</feature>
<dbReference type="Proteomes" id="UP000789759">
    <property type="component" value="Unassembled WGS sequence"/>
</dbReference>
<evidence type="ECO:0000256" key="1">
    <source>
        <dbReference type="SAM" id="Phobius"/>
    </source>
</evidence>
<organism evidence="2 3">
    <name type="scientific">Cetraspora pellucida</name>
    <dbReference type="NCBI Taxonomy" id="1433469"/>
    <lineage>
        <taxon>Eukaryota</taxon>
        <taxon>Fungi</taxon>
        <taxon>Fungi incertae sedis</taxon>
        <taxon>Mucoromycota</taxon>
        <taxon>Glomeromycotina</taxon>
        <taxon>Glomeromycetes</taxon>
        <taxon>Diversisporales</taxon>
        <taxon>Gigasporaceae</taxon>
        <taxon>Cetraspora</taxon>
    </lineage>
</organism>
<evidence type="ECO:0000313" key="2">
    <source>
        <dbReference type="EMBL" id="CAG8826783.1"/>
    </source>
</evidence>
<keyword evidence="1" id="KW-0472">Membrane</keyword>
<protein>
    <submittedName>
        <fullName evidence="2">3805_t:CDS:1</fullName>
    </submittedName>
</protein>
<keyword evidence="1" id="KW-0812">Transmembrane</keyword>
<dbReference type="EMBL" id="CAJVQA010057927">
    <property type="protein sequence ID" value="CAG8826783.1"/>
    <property type="molecule type" value="Genomic_DNA"/>
</dbReference>
<evidence type="ECO:0000313" key="3">
    <source>
        <dbReference type="Proteomes" id="UP000789759"/>
    </source>
</evidence>
<feature type="non-terminal residue" evidence="2">
    <location>
        <position position="54"/>
    </location>
</feature>
<reference evidence="2" key="1">
    <citation type="submission" date="2021-06" db="EMBL/GenBank/DDBJ databases">
        <authorList>
            <person name="Kallberg Y."/>
            <person name="Tangrot J."/>
            <person name="Rosling A."/>
        </authorList>
    </citation>
    <scope>NUCLEOTIDE SEQUENCE</scope>
    <source>
        <strain evidence="2">FL966</strain>
    </source>
</reference>
<accession>A0A9N9KG06</accession>
<dbReference type="AlphaFoldDB" id="A0A9N9KG06"/>
<keyword evidence="1" id="KW-1133">Transmembrane helix</keyword>
<sequence>IVVVGIVDAVIVEAPKMKWMFVTTIRIVEVFVVGVSFRWLIVLMAVAGGSVIQQ</sequence>
<proteinExistence type="predicted"/>
<feature type="transmembrane region" description="Helical" evidence="1">
    <location>
        <begin position="27"/>
        <end position="52"/>
    </location>
</feature>
<keyword evidence="3" id="KW-1185">Reference proteome</keyword>
<comment type="caution">
    <text evidence="2">The sequence shown here is derived from an EMBL/GenBank/DDBJ whole genome shotgun (WGS) entry which is preliminary data.</text>
</comment>